<reference evidence="2 3" key="1">
    <citation type="submission" date="2011-02" db="EMBL/GenBank/DDBJ databases">
        <title>The Genome Sequence of Sphaeroforma arctica JP610.</title>
        <authorList>
            <consortium name="The Broad Institute Genome Sequencing Platform"/>
            <person name="Russ C."/>
            <person name="Cuomo C."/>
            <person name="Young S.K."/>
            <person name="Zeng Q."/>
            <person name="Gargeya S."/>
            <person name="Alvarado L."/>
            <person name="Berlin A."/>
            <person name="Chapman S.B."/>
            <person name="Chen Z."/>
            <person name="Freedman E."/>
            <person name="Gellesch M."/>
            <person name="Goldberg J."/>
            <person name="Griggs A."/>
            <person name="Gujja S."/>
            <person name="Heilman E."/>
            <person name="Heiman D."/>
            <person name="Howarth C."/>
            <person name="Mehta T."/>
            <person name="Neiman D."/>
            <person name="Pearson M."/>
            <person name="Roberts A."/>
            <person name="Saif S."/>
            <person name="Shea T."/>
            <person name="Shenoy N."/>
            <person name="Sisk P."/>
            <person name="Stolte C."/>
            <person name="Sykes S."/>
            <person name="White J."/>
            <person name="Yandava C."/>
            <person name="Burger G."/>
            <person name="Gray M.W."/>
            <person name="Holland P.W.H."/>
            <person name="King N."/>
            <person name="Lang F.B.F."/>
            <person name="Roger A.J."/>
            <person name="Ruiz-Trillo I."/>
            <person name="Haas B."/>
            <person name="Nusbaum C."/>
            <person name="Birren B."/>
        </authorList>
    </citation>
    <scope>NUCLEOTIDE SEQUENCE [LARGE SCALE GENOMIC DNA]</scope>
    <source>
        <strain evidence="2 3">JP610</strain>
    </source>
</reference>
<evidence type="ECO:0000313" key="3">
    <source>
        <dbReference type="Proteomes" id="UP000054560"/>
    </source>
</evidence>
<keyword evidence="3" id="KW-1185">Reference proteome</keyword>
<proteinExistence type="predicted"/>
<evidence type="ECO:0000256" key="1">
    <source>
        <dbReference type="SAM" id="Coils"/>
    </source>
</evidence>
<dbReference type="STRING" id="667725.A0A0L0FDF9"/>
<dbReference type="EMBL" id="KQ244330">
    <property type="protein sequence ID" value="KNC74521.1"/>
    <property type="molecule type" value="Genomic_DNA"/>
</dbReference>
<evidence type="ECO:0008006" key="4">
    <source>
        <dbReference type="Google" id="ProtNLM"/>
    </source>
</evidence>
<gene>
    <name evidence="2" type="ORF">SARC_12937</name>
</gene>
<dbReference type="Proteomes" id="UP000054560">
    <property type="component" value="Unassembled WGS sequence"/>
</dbReference>
<feature type="non-terminal residue" evidence="2">
    <location>
        <position position="1"/>
    </location>
</feature>
<sequence>HNGSGVALYFRLDVNYDTNAAVSFAVIKRTPRWESVQEMAGQILLLSFVGNTPYETAHAYLHNALTPYLTSVFMQSKSANEHEKDNKLSSVKRQLADLELKLLNLQQDTEIPDTVFRIHPDIETALAQAQQSGITETSDMLRQFADVPDNLLRELETNVKEWQREIEKITSLDHDLNIKTATLEVNFWLNLEKVLSDLLQRLSQKDIGVYLHSSWM</sequence>
<dbReference type="RefSeq" id="XP_014148423.1">
    <property type="nucleotide sequence ID" value="XM_014292948.1"/>
</dbReference>
<dbReference type="GeneID" id="25913441"/>
<dbReference type="eggNOG" id="KOG3595">
    <property type="taxonomic scope" value="Eukaryota"/>
</dbReference>
<dbReference type="OrthoDB" id="14187at2759"/>
<organism evidence="2 3">
    <name type="scientific">Sphaeroforma arctica JP610</name>
    <dbReference type="NCBI Taxonomy" id="667725"/>
    <lineage>
        <taxon>Eukaryota</taxon>
        <taxon>Ichthyosporea</taxon>
        <taxon>Ichthyophonida</taxon>
        <taxon>Sphaeroforma</taxon>
    </lineage>
</organism>
<accession>A0A0L0FDF9</accession>
<keyword evidence="1" id="KW-0175">Coiled coil</keyword>
<feature type="coiled-coil region" evidence="1">
    <location>
        <begin position="81"/>
        <end position="108"/>
    </location>
</feature>
<dbReference type="AlphaFoldDB" id="A0A0L0FDF9"/>
<evidence type="ECO:0000313" key="2">
    <source>
        <dbReference type="EMBL" id="KNC74521.1"/>
    </source>
</evidence>
<protein>
    <recommendedName>
        <fullName evidence="4">Dynein heavy chain tail domain-containing protein</fullName>
    </recommendedName>
</protein>
<name>A0A0L0FDF9_9EUKA</name>